<evidence type="ECO:0000313" key="3">
    <source>
        <dbReference type="Proteomes" id="UP000319462"/>
    </source>
</evidence>
<feature type="compositionally biased region" description="Polar residues" evidence="1">
    <location>
        <begin position="281"/>
        <end position="290"/>
    </location>
</feature>
<feature type="region of interest" description="Disordered" evidence="1">
    <location>
        <begin position="254"/>
        <end position="294"/>
    </location>
</feature>
<proteinExistence type="predicted"/>
<dbReference type="Proteomes" id="UP000319462">
    <property type="component" value="Chromosome 20"/>
</dbReference>
<feature type="compositionally biased region" description="Polar residues" evidence="1">
    <location>
        <begin position="362"/>
        <end position="373"/>
    </location>
</feature>
<protein>
    <submittedName>
        <fullName evidence="2">Hypothetical_protein</fullName>
    </submittedName>
</protein>
<feature type="compositionally biased region" description="Low complexity" evidence="1">
    <location>
        <begin position="254"/>
        <end position="267"/>
    </location>
</feature>
<feature type="region of interest" description="Disordered" evidence="1">
    <location>
        <begin position="138"/>
        <end position="188"/>
    </location>
</feature>
<organism evidence="2 3">
    <name type="scientific">Leishmania braziliensis MHOM/BR/75/M2904</name>
    <dbReference type="NCBI Taxonomy" id="420245"/>
    <lineage>
        <taxon>Eukaryota</taxon>
        <taxon>Discoba</taxon>
        <taxon>Euglenozoa</taxon>
        <taxon>Kinetoplastea</taxon>
        <taxon>Metakinetoplastina</taxon>
        <taxon>Trypanosomatida</taxon>
        <taxon>Trypanosomatidae</taxon>
        <taxon>Leishmaniinae</taxon>
        <taxon>Leishmania</taxon>
        <taxon>Leishmania braziliensis species complex</taxon>
    </lineage>
</organism>
<accession>A0A3P3Z479</accession>
<feature type="region of interest" description="Disordered" evidence="1">
    <location>
        <begin position="637"/>
        <end position="662"/>
    </location>
</feature>
<sequence>MRAATDVLTISASPSETESLARAAVAMAGGSCSSSIVTGHVAGATACFTSPLTPKSTPPSTVSRCLLRPVLRQRSHSSFDGSLRPPQQSSCTFNHSLATRCESEREGDSGVKMPATKEQCSMHTVVCSRCPGAAAGQQERRQWQEGAAETAVGSDDAAEDTASGGAKENDGVVHSNNSSSSSNGGTTSGVLCPVVQPLSDHTTTAFSGATRDQQDKWYVVTCSTPSNSARPRGEALGSLSSASCAPHFSASTAHNSSASSNFHVASAGPTRGTGAARSHTADPSFSSSALPHSAQLPNAKAKAVPLLLGNRLSTHCVSEELGSPVTSRPASRHVVSGASLTLLQGPLGTPLGSGTTSLDSVTPLSSNWSSARTSFMRPPSLTRSSGAASTQGGSDHGSITVPGGLPQTCGGGENGGPTGVIPHSVNGRVLCSSHGARQPDLGARRTTFQRSASNASPSVATSSRGAPPPSDPSEWSSSAAVIKDTTSARPPPSMSREMQSFILGQYRTLQRAVLLRPAPPQSVDADKSSADFQHIKRTTCPKHSKAAKETIKAQEVVRLRTLQQHHHDMEVIRNGGREHVGPEMKSSVVLAGALSKLRARTRCSLSRSAAVDLGGSVETSFVGSPDELNVAALYSRDGSSDATHEKNGAAQSPRSEGEPEAWHTSKAFMEFNAPADAQCKGQKWGNVNKNRMKSEEIVMAVVFDSDDEETDASGTSSVETRRRSSVGLSHRSAQLSPMDVGEFSSNTAEKRAGERLVSQPQRRRGAAAPARCAAHPLHGRSSGSEESRFACNNQRRSSALNMPSLYATQPLEPCSPLATSTSAPPAFLPTHSHDASHHHSNSAVTLLERRSPESDGDKDAEDECCHCCPCKHPKNFFALCRANSQSTASLVCRGEQRNVGVSRADEGMQLISRLAQPAASAEPMAERQPSTVMSCANSDACSVVVEDLENNDGDEVMLSMQSFRRSNIRRIR</sequence>
<feature type="compositionally biased region" description="Low complexity" evidence="1">
    <location>
        <begin position="351"/>
        <end position="360"/>
    </location>
</feature>
<name>A0A3P3Z479_LEIBR</name>
<feature type="compositionally biased region" description="Polar residues" evidence="1">
    <location>
        <begin position="446"/>
        <end position="464"/>
    </location>
</feature>
<reference evidence="2 3" key="1">
    <citation type="submission" date="2018-09" db="EMBL/GenBank/DDBJ databases">
        <authorList>
            <person name="Peiro R."/>
            <person name="Begona"/>
            <person name="Cbmso G."/>
            <person name="Lopez M."/>
            <person name="Gonzalez S."/>
        </authorList>
    </citation>
    <scope>NUCLEOTIDE SEQUENCE [LARGE SCALE GENOMIC DNA]</scope>
</reference>
<feature type="compositionally biased region" description="Low complexity" evidence="1">
    <location>
        <begin position="175"/>
        <end position="188"/>
    </location>
</feature>
<gene>
    <name evidence="2" type="ORF">LBRM2904_20.0460</name>
</gene>
<dbReference type="AlphaFoldDB" id="A0A3P3Z479"/>
<feature type="compositionally biased region" description="Basic and acidic residues" evidence="1">
    <location>
        <begin position="638"/>
        <end position="647"/>
    </location>
</feature>
<feature type="compositionally biased region" description="Polar residues" evidence="1">
    <location>
        <begin position="381"/>
        <end position="393"/>
    </location>
</feature>
<feature type="region of interest" description="Disordered" evidence="1">
    <location>
        <begin position="351"/>
        <end position="478"/>
    </location>
</feature>
<feature type="region of interest" description="Disordered" evidence="1">
    <location>
        <begin position="704"/>
        <end position="790"/>
    </location>
</feature>
<feature type="compositionally biased region" description="Gly residues" evidence="1">
    <location>
        <begin position="409"/>
        <end position="418"/>
    </location>
</feature>
<dbReference type="EMBL" id="LS997619">
    <property type="protein sequence ID" value="SYZ65015.1"/>
    <property type="molecule type" value="Genomic_DNA"/>
</dbReference>
<evidence type="ECO:0000256" key="1">
    <source>
        <dbReference type="SAM" id="MobiDB-lite"/>
    </source>
</evidence>
<evidence type="ECO:0000313" key="2">
    <source>
        <dbReference type="EMBL" id="SYZ65015.1"/>
    </source>
</evidence>